<dbReference type="InterPro" id="IPR002528">
    <property type="entry name" value="MATE_fam"/>
</dbReference>
<dbReference type="EMBL" id="RJVG01000011">
    <property type="protein sequence ID" value="ROR25272.1"/>
    <property type="molecule type" value="Genomic_DNA"/>
</dbReference>
<feature type="transmembrane region" description="Helical" evidence="13">
    <location>
        <begin position="162"/>
        <end position="186"/>
    </location>
</feature>
<evidence type="ECO:0000256" key="13">
    <source>
        <dbReference type="SAM" id="Phobius"/>
    </source>
</evidence>
<dbReference type="CDD" id="cd13138">
    <property type="entry name" value="MATE_yoeA_like"/>
    <property type="match status" value="1"/>
</dbReference>
<feature type="transmembrane region" description="Helical" evidence="13">
    <location>
        <begin position="346"/>
        <end position="365"/>
    </location>
</feature>
<organism evidence="14 15">
    <name type="scientific">Mobilisporobacter senegalensis</name>
    <dbReference type="NCBI Taxonomy" id="1329262"/>
    <lineage>
        <taxon>Bacteria</taxon>
        <taxon>Bacillati</taxon>
        <taxon>Bacillota</taxon>
        <taxon>Clostridia</taxon>
        <taxon>Lachnospirales</taxon>
        <taxon>Lachnospiraceae</taxon>
        <taxon>Mobilisporobacter</taxon>
    </lineage>
</organism>
<keyword evidence="8 13" id="KW-0812">Transmembrane</keyword>
<evidence type="ECO:0000256" key="4">
    <source>
        <dbReference type="ARBA" id="ARBA00020268"/>
    </source>
</evidence>
<feature type="transmembrane region" description="Helical" evidence="13">
    <location>
        <begin position="414"/>
        <end position="433"/>
    </location>
</feature>
<keyword evidence="15" id="KW-1185">Reference proteome</keyword>
<evidence type="ECO:0000256" key="1">
    <source>
        <dbReference type="ARBA" id="ARBA00003408"/>
    </source>
</evidence>
<comment type="similarity">
    <text evidence="3">Belongs to the multi antimicrobial extrusion (MATE) (TC 2.A.66.1) family.</text>
</comment>
<keyword evidence="11 13" id="KW-0472">Membrane</keyword>
<dbReference type="GO" id="GO:0006811">
    <property type="term" value="P:monoatomic ion transport"/>
    <property type="evidence" value="ECO:0007669"/>
    <property type="project" value="UniProtKB-KW"/>
</dbReference>
<dbReference type="GO" id="GO:0015297">
    <property type="term" value="F:antiporter activity"/>
    <property type="evidence" value="ECO:0007669"/>
    <property type="project" value="UniProtKB-KW"/>
</dbReference>
<dbReference type="AlphaFoldDB" id="A0A3N1XJP4"/>
<feature type="transmembrane region" description="Helical" evidence="13">
    <location>
        <begin position="309"/>
        <end position="326"/>
    </location>
</feature>
<sequence>MLIHFGVILSELDSNKINKIFKIERSVDMVKDMTVGNPTKLILSFSLPLLVGNIFQQLYNMVDALIVGRFVGVKSLAAVGSTGSLAFLVLGFIIGLTSGFSVLAAQRFGAKDEDGLRHSVAMSIYLCAAFTIIITLLSVLTSKSLLLLMKTPADILDDANTYIIIIYMGCIVAFIYNMLAGILRALGDSRTPLYFLIIASILNVILDIAFVVNFNMGVAGAAYATVISQGVSGLLCFIYIKKKFPILKFQKKDWKFNSNTAKHLLKIGLPMSFQFSITAIGVMILQSAINSFGSTVVAAFTAASKVEPLATMPLASLGVTMATYTGQNLGAGKYERIKDGVKKCMIISLIASLIGSALVFLFGRYFVNLFLSEPQEEVINYATKYLNTIALFFFPLGILFIFRNTLQGLGDGLIPLLGGVIELVSRSVIALVFSGIFGYAAVCYASPLSWITAAPWLYICYRIRAKKLIDSET</sequence>
<evidence type="ECO:0000256" key="8">
    <source>
        <dbReference type="ARBA" id="ARBA00022692"/>
    </source>
</evidence>
<dbReference type="Pfam" id="PF01554">
    <property type="entry name" value="MatE"/>
    <property type="match status" value="2"/>
</dbReference>
<feature type="transmembrane region" description="Helical" evidence="13">
    <location>
        <begin position="79"/>
        <end position="103"/>
    </location>
</feature>
<dbReference type="PANTHER" id="PTHR43298:SF2">
    <property type="entry name" value="FMN_FAD EXPORTER YEEO-RELATED"/>
    <property type="match status" value="1"/>
</dbReference>
<dbReference type="NCBIfam" id="TIGR00797">
    <property type="entry name" value="matE"/>
    <property type="match status" value="1"/>
</dbReference>
<evidence type="ECO:0000256" key="11">
    <source>
        <dbReference type="ARBA" id="ARBA00023136"/>
    </source>
</evidence>
<dbReference type="GO" id="GO:0005886">
    <property type="term" value="C:plasma membrane"/>
    <property type="evidence" value="ECO:0007669"/>
    <property type="project" value="UniProtKB-SubCell"/>
</dbReference>
<feature type="transmembrane region" description="Helical" evidence="13">
    <location>
        <begin position="439"/>
        <end position="459"/>
    </location>
</feature>
<dbReference type="InterPro" id="IPR048279">
    <property type="entry name" value="MdtK-like"/>
</dbReference>
<proteinExistence type="inferred from homology"/>
<evidence type="ECO:0000256" key="10">
    <source>
        <dbReference type="ARBA" id="ARBA00023065"/>
    </source>
</evidence>
<comment type="caution">
    <text evidence="14">The sequence shown here is derived from an EMBL/GenBank/DDBJ whole genome shotgun (WGS) entry which is preliminary data.</text>
</comment>
<keyword evidence="7" id="KW-1003">Cell membrane</keyword>
<gene>
    <name evidence="14" type="ORF">EDD66_11134</name>
</gene>
<feature type="transmembrane region" description="Helical" evidence="13">
    <location>
        <begin position="385"/>
        <end position="402"/>
    </location>
</feature>
<evidence type="ECO:0000256" key="3">
    <source>
        <dbReference type="ARBA" id="ARBA00010199"/>
    </source>
</evidence>
<evidence type="ECO:0000256" key="7">
    <source>
        <dbReference type="ARBA" id="ARBA00022475"/>
    </source>
</evidence>
<feature type="transmembrane region" description="Helical" evidence="13">
    <location>
        <begin position="124"/>
        <end position="142"/>
    </location>
</feature>
<comment type="function">
    <text evidence="1">Multidrug efflux pump.</text>
</comment>
<feature type="transmembrane region" description="Helical" evidence="13">
    <location>
        <begin position="193"/>
        <end position="214"/>
    </location>
</feature>
<dbReference type="Proteomes" id="UP000273083">
    <property type="component" value="Unassembled WGS sequence"/>
</dbReference>
<evidence type="ECO:0000256" key="6">
    <source>
        <dbReference type="ARBA" id="ARBA00022449"/>
    </source>
</evidence>
<dbReference type="PIRSF" id="PIRSF006603">
    <property type="entry name" value="DinF"/>
    <property type="match status" value="1"/>
</dbReference>
<dbReference type="PANTHER" id="PTHR43298">
    <property type="entry name" value="MULTIDRUG RESISTANCE PROTEIN NORM-RELATED"/>
    <property type="match status" value="1"/>
</dbReference>
<evidence type="ECO:0000256" key="12">
    <source>
        <dbReference type="ARBA" id="ARBA00031636"/>
    </source>
</evidence>
<feature type="transmembrane region" description="Helical" evidence="13">
    <location>
        <begin position="267"/>
        <end position="289"/>
    </location>
</feature>
<accession>A0A3N1XJP4</accession>
<name>A0A3N1XJP4_9FIRM</name>
<evidence type="ECO:0000256" key="9">
    <source>
        <dbReference type="ARBA" id="ARBA00022989"/>
    </source>
</evidence>
<reference evidence="14 15" key="1">
    <citation type="submission" date="2018-11" db="EMBL/GenBank/DDBJ databases">
        <title>Genomic Encyclopedia of Type Strains, Phase IV (KMG-IV): sequencing the most valuable type-strain genomes for metagenomic binning, comparative biology and taxonomic classification.</title>
        <authorList>
            <person name="Goeker M."/>
        </authorList>
    </citation>
    <scope>NUCLEOTIDE SEQUENCE [LARGE SCALE GENOMIC DNA]</scope>
    <source>
        <strain evidence="14 15">DSM 26537</strain>
    </source>
</reference>
<evidence type="ECO:0000256" key="2">
    <source>
        <dbReference type="ARBA" id="ARBA00004651"/>
    </source>
</evidence>
<keyword evidence="6" id="KW-0050">Antiport</keyword>
<keyword evidence="9 13" id="KW-1133">Transmembrane helix</keyword>
<keyword evidence="10" id="KW-0406">Ion transport</keyword>
<dbReference type="GO" id="GO:0042910">
    <property type="term" value="F:xenobiotic transmembrane transporter activity"/>
    <property type="evidence" value="ECO:0007669"/>
    <property type="project" value="InterPro"/>
</dbReference>
<evidence type="ECO:0000313" key="14">
    <source>
        <dbReference type="EMBL" id="ROR25272.1"/>
    </source>
</evidence>
<dbReference type="InterPro" id="IPR050222">
    <property type="entry name" value="MATE_MdtK"/>
</dbReference>
<feature type="transmembrane region" description="Helical" evidence="13">
    <location>
        <begin position="220"/>
        <end position="240"/>
    </location>
</feature>
<evidence type="ECO:0000256" key="5">
    <source>
        <dbReference type="ARBA" id="ARBA00022448"/>
    </source>
</evidence>
<protein>
    <recommendedName>
        <fullName evidence="4">Probable multidrug resistance protein NorM</fullName>
    </recommendedName>
    <alternativeName>
        <fullName evidence="12">Multidrug-efflux transporter</fullName>
    </alternativeName>
</protein>
<keyword evidence="5" id="KW-0813">Transport</keyword>
<comment type="subcellular location">
    <subcellularLocation>
        <location evidence="2">Cell membrane</location>
        <topology evidence="2">Multi-pass membrane protein</topology>
    </subcellularLocation>
</comment>
<evidence type="ECO:0000313" key="15">
    <source>
        <dbReference type="Proteomes" id="UP000273083"/>
    </source>
</evidence>